<keyword evidence="5 12" id="KW-0547">Nucleotide-binding</keyword>
<dbReference type="SUPFAM" id="SSF102114">
    <property type="entry name" value="Radical SAM enzymes"/>
    <property type="match status" value="1"/>
</dbReference>
<dbReference type="NCBIfam" id="TIGR02666">
    <property type="entry name" value="moaA"/>
    <property type="match status" value="1"/>
</dbReference>
<comment type="cofactor">
    <cofactor evidence="12">
        <name>[4Fe-4S] cluster</name>
        <dbReference type="ChEBI" id="CHEBI:49883"/>
    </cofactor>
    <text evidence="12">Binds 2 [4Fe-4S] clusters. Binds 1 [4Fe-4S] cluster coordinated with 3 cysteines and an exchangeable S-adenosyl-L-methionine and 1 [4Fe-4S] cluster coordinated with 3 cysteines and the GTP-derived substrate.</text>
</comment>
<comment type="similarity">
    <text evidence="12">Belongs to the radical SAM superfamily. MoaA family.</text>
</comment>
<comment type="caution">
    <text evidence="14">The sequence shown here is derived from an EMBL/GenBank/DDBJ whole genome shotgun (WGS) entry which is preliminary data.</text>
</comment>
<evidence type="ECO:0000256" key="1">
    <source>
        <dbReference type="ARBA" id="ARBA00012167"/>
    </source>
</evidence>
<dbReference type="Gene3D" id="3.20.20.70">
    <property type="entry name" value="Aldolase class I"/>
    <property type="match status" value="1"/>
</dbReference>
<dbReference type="GO" id="GO:0005525">
    <property type="term" value="F:GTP binding"/>
    <property type="evidence" value="ECO:0007669"/>
    <property type="project" value="UniProtKB-UniRule"/>
</dbReference>
<keyword evidence="7 12" id="KW-0411">Iron-sulfur</keyword>
<dbReference type="InterPro" id="IPR040064">
    <property type="entry name" value="MoaA-like"/>
</dbReference>
<dbReference type="InterPro" id="IPR013483">
    <property type="entry name" value="MoaA"/>
</dbReference>
<evidence type="ECO:0000256" key="5">
    <source>
        <dbReference type="ARBA" id="ARBA00022741"/>
    </source>
</evidence>
<dbReference type="EC" id="4.1.99.22" evidence="1 12"/>
<evidence type="ECO:0000256" key="3">
    <source>
        <dbReference type="ARBA" id="ARBA00022691"/>
    </source>
</evidence>
<comment type="pathway">
    <text evidence="12">Cofactor biosynthesis; molybdopterin biosynthesis.</text>
</comment>
<keyword evidence="2 12" id="KW-0004">4Fe-4S</keyword>
<dbReference type="PROSITE" id="PS51918">
    <property type="entry name" value="RADICAL_SAM"/>
    <property type="match status" value="1"/>
</dbReference>
<evidence type="ECO:0000256" key="7">
    <source>
        <dbReference type="ARBA" id="ARBA00023014"/>
    </source>
</evidence>
<keyword evidence="3 12" id="KW-0949">S-adenosyl-L-methionine</keyword>
<dbReference type="SMART" id="SM00729">
    <property type="entry name" value="Elp3"/>
    <property type="match status" value="1"/>
</dbReference>
<feature type="binding site" evidence="12">
    <location>
        <position position="278"/>
    </location>
    <ligand>
        <name>[4Fe-4S] cluster</name>
        <dbReference type="ChEBI" id="CHEBI:49883"/>
        <label>2</label>
        <note>4Fe-4S-substrate</note>
    </ligand>
</feature>
<dbReference type="SFLD" id="SFLDG01386">
    <property type="entry name" value="main_SPASM_domain-containing"/>
    <property type="match status" value="1"/>
</dbReference>
<name>A0A8J7PAC3_9BACT</name>
<feature type="binding site" evidence="12">
    <location>
        <position position="129"/>
    </location>
    <ligand>
        <name>S-adenosyl-L-methionine</name>
        <dbReference type="ChEBI" id="CHEBI:59789"/>
    </ligand>
</feature>
<feature type="binding site" evidence="12">
    <location>
        <position position="30"/>
    </location>
    <ligand>
        <name>S-adenosyl-L-methionine</name>
        <dbReference type="ChEBI" id="CHEBI:59789"/>
    </ligand>
</feature>
<keyword evidence="10 12" id="KW-0456">Lyase</keyword>
<dbReference type="SFLD" id="SFLDG01067">
    <property type="entry name" value="SPASM/twitch_domain_containing"/>
    <property type="match status" value="1"/>
</dbReference>
<evidence type="ECO:0000256" key="9">
    <source>
        <dbReference type="ARBA" id="ARBA00023150"/>
    </source>
</evidence>
<feature type="binding site" evidence="12">
    <location>
        <position position="105"/>
    </location>
    <ligand>
        <name>GTP</name>
        <dbReference type="ChEBI" id="CHEBI:37565"/>
    </ligand>
</feature>
<feature type="domain" description="Radical SAM core" evidence="13">
    <location>
        <begin position="8"/>
        <end position="231"/>
    </location>
</feature>
<dbReference type="AlphaFoldDB" id="A0A8J7PAC3"/>
<sequence length="334" mass="37164">MSMTLIDSFGRLHTYLRISVTDRCNLRCRYCMPSEGLQWKKREELLSFEEIERLAAIFVGMGVTKIRLTGGEPMLRRDFPELVAKLAGLKASGLNTTGLKDLAMTTNATLLAGQAALLKEKGLSHINISLDSFKPERFEQITRLSCFDAVKAGLHEAIAAGFSKLKLNMVVIAGFNDDEILDFAAFAREHKINVRFIEFMPFKDNDWQIDKVVTFKEMKASLDKHFKLSPAKQEVGDVARDFDLAGGGSLSFITSMSESFCSSCNRLRLTSDGSMKSCLFYPAEINLRDAMRQNASDEELRGMIRGCLAGKPEAHPPAEEIAARDNRSMIEIGG</sequence>
<dbReference type="CDD" id="cd01335">
    <property type="entry name" value="Radical_SAM"/>
    <property type="match status" value="1"/>
</dbReference>
<dbReference type="UniPathway" id="UPA00344"/>
<dbReference type="GO" id="GO:0061799">
    <property type="term" value="F:cyclic pyranopterin monophosphate synthase activity"/>
    <property type="evidence" value="ECO:0007669"/>
    <property type="project" value="TreeGrafter"/>
</dbReference>
<dbReference type="GO" id="GO:0051539">
    <property type="term" value="F:4 iron, 4 sulfur cluster binding"/>
    <property type="evidence" value="ECO:0007669"/>
    <property type="project" value="UniProtKB-UniRule"/>
</dbReference>
<comment type="subunit">
    <text evidence="12">Monomer and homodimer.</text>
</comment>
<dbReference type="GO" id="GO:1904047">
    <property type="term" value="F:S-adenosyl-L-methionine binding"/>
    <property type="evidence" value="ECO:0007669"/>
    <property type="project" value="UniProtKB-UniRule"/>
</dbReference>
<feature type="binding site" evidence="12">
    <location>
        <position position="166"/>
    </location>
    <ligand>
        <name>GTP</name>
        <dbReference type="ChEBI" id="CHEBI:37565"/>
    </ligand>
</feature>
<dbReference type="PANTHER" id="PTHR22960">
    <property type="entry name" value="MOLYBDOPTERIN COFACTOR SYNTHESIS PROTEIN A"/>
    <property type="match status" value="1"/>
</dbReference>
<evidence type="ECO:0000256" key="2">
    <source>
        <dbReference type="ARBA" id="ARBA00022485"/>
    </source>
</evidence>
<evidence type="ECO:0000256" key="10">
    <source>
        <dbReference type="ARBA" id="ARBA00023239"/>
    </source>
</evidence>
<dbReference type="GO" id="GO:0046872">
    <property type="term" value="F:metal ion binding"/>
    <property type="evidence" value="ECO:0007669"/>
    <property type="project" value="UniProtKB-KW"/>
</dbReference>
<dbReference type="GO" id="GO:0061798">
    <property type="term" value="F:GTP 3',8'-cyclase activity"/>
    <property type="evidence" value="ECO:0007669"/>
    <property type="project" value="UniProtKB-UniRule"/>
</dbReference>
<dbReference type="InterPro" id="IPR050105">
    <property type="entry name" value="MoCo_biosynth_MoaA/MoaC"/>
</dbReference>
<accession>A0A8J7PAC3</accession>
<feature type="binding site" evidence="12">
    <location>
        <position position="67"/>
    </location>
    <ligand>
        <name>GTP</name>
        <dbReference type="ChEBI" id="CHEBI:37565"/>
    </ligand>
</feature>
<feature type="binding site" evidence="12">
    <location>
        <begin position="266"/>
        <end position="268"/>
    </location>
    <ligand>
        <name>GTP</name>
        <dbReference type="ChEBI" id="CHEBI:37565"/>
    </ligand>
</feature>
<evidence type="ECO:0000256" key="8">
    <source>
        <dbReference type="ARBA" id="ARBA00023134"/>
    </source>
</evidence>
<dbReference type="PROSITE" id="PS01305">
    <property type="entry name" value="MOAA_NIFB_PQQE"/>
    <property type="match status" value="1"/>
</dbReference>
<dbReference type="Pfam" id="PF04055">
    <property type="entry name" value="Radical_SAM"/>
    <property type="match status" value="1"/>
</dbReference>
<dbReference type="SFLD" id="SFLDS00029">
    <property type="entry name" value="Radical_SAM"/>
    <property type="match status" value="1"/>
</dbReference>
<proteinExistence type="inferred from homology"/>
<dbReference type="PANTHER" id="PTHR22960:SF0">
    <property type="entry name" value="MOLYBDENUM COFACTOR BIOSYNTHESIS PROTEIN 1"/>
    <property type="match status" value="1"/>
</dbReference>
<dbReference type="Proteomes" id="UP000664277">
    <property type="component" value="Unassembled WGS sequence"/>
</dbReference>
<dbReference type="HAMAP" id="MF_01225_B">
    <property type="entry name" value="MoaA_B"/>
    <property type="match status" value="1"/>
</dbReference>
<reference evidence="14" key="1">
    <citation type="submission" date="2021-02" db="EMBL/GenBank/DDBJ databases">
        <title>Genome-Resolved Metagenomics of a Microbial Community Performing Photosynthetic Biological Nutrient Removal.</title>
        <authorList>
            <person name="Mcdaniel E.A."/>
        </authorList>
    </citation>
    <scope>NUCLEOTIDE SEQUENCE</scope>
    <source>
        <strain evidence="14">UWPOB_OBS1</strain>
    </source>
</reference>
<evidence type="ECO:0000313" key="15">
    <source>
        <dbReference type="Proteomes" id="UP000664277"/>
    </source>
</evidence>
<keyword evidence="6 12" id="KW-0408">Iron</keyword>
<protein>
    <recommendedName>
        <fullName evidence="1 12">GTP 3',8-cyclase</fullName>
        <ecNumber evidence="1 12">4.1.99.22</ecNumber>
    </recommendedName>
    <alternativeName>
        <fullName evidence="12">Molybdenum cofactor biosynthesis protein A</fullName>
    </alternativeName>
</protein>
<evidence type="ECO:0000256" key="12">
    <source>
        <dbReference type="HAMAP-Rule" id="MF_01225"/>
    </source>
</evidence>
<dbReference type="InterPro" id="IPR013785">
    <property type="entry name" value="Aldolase_TIM"/>
</dbReference>
<dbReference type="Pfam" id="PF06463">
    <property type="entry name" value="Mob_synth_C"/>
    <property type="match status" value="1"/>
</dbReference>
<evidence type="ECO:0000256" key="4">
    <source>
        <dbReference type="ARBA" id="ARBA00022723"/>
    </source>
</evidence>
<dbReference type="InterPro" id="IPR006638">
    <property type="entry name" value="Elp3/MiaA/NifB-like_rSAM"/>
</dbReference>
<dbReference type="SFLD" id="SFLDG01383">
    <property type="entry name" value="cyclic_pyranopterin_phosphate"/>
    <property type="match status" value="1"/>
</dbReference>
<dbReference type="GO" id="GO:0006777">
    <property type="term" value="P:Mo-molybdopterin cofactor biosynthetic process"/>
    <property type="evidence" value="ECO:0007669"/>
    <property type="project" value="UniProtKB-UniRule"/>
</dbReference>
<feature type="binding site" evidence="12">
    <location>
        <position position="264"/>
    </location>
    <ligand>
        <name>[4Fe-4S] cluster</name>
        <dbReference type="ChEBI" id="CHEBI:49883"/>
        <label>2</label>
        <note>4Fe-4S-substrate</note>
    </ligand>
</feature>
<evidence type="ECO:0000259" key="13">
    <source>
        <dbReference type="PROSITE" id="PS51918"/>
    </source>
</evidence>
<evidence type="ECO:0000313" key="14">
    <source>
        <dbReference type="EMBL" id="MBN8662794.1"/>
    </source>
</evidence>
<dbReference type="InterPro" id="IPR010505">
    <property type="entry name" value="MoaA_twitch"/>
</dbReference>
<dbReference type="EMBL" id="JAFLCK010000054">
    <property type="protein sequence ID" value="MBN8662794.1"/>
    <property type="molecule type" value="Genomic_DNA"/>
</dbReference>
<comment type="catalytic activity">
    <reaction evidence="11 12">
        <text>GTP + AH2 + S-adenosyl-L-methionine = (8S)-3',8-cyclo-7,8-dihydroguanosine 5'-triphosphate + 5'-deoxyadenosine + L-methionine + A + H(+)</text>
        <dbReference type="Rhea" id="RHEA:49576"/>
        <dbReference type="ChEBI" id="CHEBI:13193"/>
        <dbReference type="ChEBI" id="CHEBI:15378"/>
        <dbReference type="ChEBI" id="CHEBI:17319"/>
        <dbReference type="ChEBI" id="CHEBI:17499"/>
        <dbReference type="ChEBI" id="CHEBI:37565"/>
        <dbReference type="ChEBI" id="CHEBI:57844"/>
        <dbReference type="ChEBI" id="CHEBI:59789"/>
        <dbReference type="ChEBI" id="CHEBI:131766"/>
        <dbReference type="EC" id="4.1.99.22"/>
    </reaction>
</comment>
<comment type="function">
    <text evidence="12">Catalyzes the cyclization of GTP to (8S)-3',8-cyclo-7,8-dihydroguanosine 5'-triphosphate.</text>
</comment>
<dbReference type="InterPro" id="IPR007197">
    <property type="entry name" value="rSAM"/>
</dbReference>
<keyword evidence="9 12" id="KW-0501">Molybdenum cofactor biosynthesis</keyword>
<evidence type="ECO:0000256" key="11">
    <source>
        <dbReference type="ARBA" id="ARBA00048697"/>
    </source>
</evidence>
<feature type="binding site" evidence="12">
    <location>
        <position position="261"/>
    </location>
    <ligand>
        <name>[4Fe-4S] cluster</name>
        <dbReference type="ChEBI" id="CHEBI:49883"/>
        <label>2</label>
        <note>4Fe-4S-substrate</note>
    </ligand>
</feature>
<feature type="binding site" evidence="12">
    <location>
        <position position="31"/>
    </location>
    <ligand>
        <name>[4Fe-4S] cluster</name>
        <dbReference type="ChEBI" id="CHEBI:49883"/>
        <label>1</label>
        <note>4Fe-4S-S-AdoMet</note>
    </ligand>
</feature>
<evidence type="ECO:0000256" key="6">
    <source>
        <dbReference type="ARBA" id="ARBA00023004"/>
    </source>
</evidence>
<feature type="binding site" evidence="12">
    <location>
        <position position="200"/>
    </location>
    <ligand>
        <name>S-adenosyl-L-methionine</name>
        <dbReference type="ChEBI" id="CHEBI:59789"/>
    </ligand>
</feature>
<feature type="binding site" evidence="12">
    <location>
        <position position="71"/>
    </location>
    <ligand>
        <name>S-adenosyl-L-methionine</name>
        <dbReference type="ChEBI" id="CHEBI:59789"/>
    </ligand>
</feature>
<dbReference type="InterPro" id="IPR000385">
    <property type="entry name" value="MoaA_NifB_PqqE_Fe-S-bd_CS"/>
</dbReference>
<organism evidence="14 15">
    <name type="scientific">Candidatus Obscuribacter phosphatis</name>
    <dbReference type="NCBI Taxonomy" id="1906157"/>
    <lineage>
        <taxon>Bacteria</taxon>
        <taxon>Bacillati</taxon>
        <taxon>Candidatus Melainabacteria</taxon>
        <taxon>Candidatus Obscuribacterales</taxon>
        <taxon>Candidatus Obscuribacteraceae</taxon>
        <taxon>Candidatus Obscuribacter</taxon>
    </lineage>
</organism>
<feature type="binding site" evidence="12">
    <location>
        <position position="17"/>
    </location>
    <ligand>
        <name>GTP</name>
        <dbReference type="ChEBI" id="CHEBI:37565"/>
    </ligand>
</feature>
<dbReference type="InterPro" id="IPR058240">
    <property type="entry name" value="rSAM_sf"/>
</dbReference>
<gene>
    <name evidence="12 14" type="primary">moaA</name>
    <name evidence="14" type="ORF">J0M35_20670</name>
</gene>
<feature type="binding site" evidence="12">
    <location>
        <position position="28"/>
    </location>
    <ligand>
        <name>[4Fe-4S] cluster</name>
        <dbReference type="ChEBI" id="CHEBI:49883"/>
        <label>1</label>
        <note>4Fe-4S-S-AdoMet</note>
    </ligand>
</feature>
<feature type="binding site" evidence="12">
    <location>
        <position position="24"/>
    </location>
    <ligand>
        <name>[4Fe-4S] cluster</name>
        <dbReference type="ChEBI" id="CHEBI:49883"/>
        <label>1</label>
        <note>4Fe-4S-S-AdoMet</note>
    </ligand>
</feature>
<dbReference type="CDD" id="cd21117">
    <property type="entry name" value="Twitch_MoaA"/>
    <property type="match status" value="1"/>
</dbReference>
<keyword evidence="4 12" id="KW-0479">Metal-binding</keyword>
<keyword evidence="8 12" id="KW-0342">GTP-binding</keyword>